<organism evidence="1 2">
    <name type="scientific">Methylobacterium marchantiae</name>
    <dbReference type="NCBI Taxonomy" id="600331"/>
    <lineage>
        <taxon>Bacteria</taxon>
        <taxon>Pseudomonadati</taxon>
        <taxon>Pseudomonadota</taxon>
        <taxon>Alphaproteobacteria</taxon>
        <taxon>Hyphomicrobiales</taxon>
        <taxon>Methylobacteriaceae</taxon>
        <taxon>Methylobacterium</taxon>
    </lineage>
</organism>
<gene>
    <name evidence="1" type="ORF">ACFQ4G_00250</name>
</gene>
<protein>
    <submittedName>
        <fullName evidence="1">Uncharacterized protein</fullName>
    </submittedName>
</protein>
<accession>A0ABW3WU06</accession>
<evidence type="ECO:0000313" key="2">
    <source>
        <dbReference type="Proteomes" id="UP001597176"/>
    </source>
</evidence>
<dbReference type="EMBL" id="JBHTND010000001">
    <property type="protein sequence ID" value="MFD1300016.1"/>
    <property type="molecule type" value="Genomic_DNA"/>
</dbReference>
<keyword evidence="2" id="KW-1185">Reference proteome</keyword>
<sequence>MVTILISLGAIGGVGVAATACIYAKQSLVDSALDETRGYF</sequence>
<proteinExistence type="predicted"/>
<dbReference type="RefSeq" id="WP_379039455.1">
    <property type="nucleotide sequence ID" value="NZ_JBHTND010000001.1"/>
</dbReference>
<name>A0ABW3WU06_9HYPH</name>
<comment type="caution">
    <text evidence="1">The sequence shown here is derived from an EMBL/GenBank/DDBJ whole genome shotgun (WGS) entry which is preliminary data.</text>
</comment>
<dbReference type="Proteomes" id="UP001597176">
    <property type="component" value="Unassembled WGS sequence"/>
</dbReference>
<reference evidence="2" key="1">
    <citation type="journal article" date="2019" name="Int. J. Syst. Evol. Microbiol.">
        <title>The Global Catalogue of Microorganisms (GCM) 10K type strain sequencing project: providing services to taxonomists for standard genome sequencing and annotation.</title>
        <authorList>
            <consortium name="The Broad Institute Genomics Platform"/>
            <consortium name="The Broad Institute Genome Sequencing Center for Infectious Disease"/>
            <person name="Wu L."/>
            <person name="Ma J."/>
        </authorList>
    </citation>
    <scope>NUCLEOTIDE SEQUENCE [LARGE SCALE GENOMIC DNA]</scope>
    <source>
        <strain evidence="2">CCUG 56108</strain>
    </source>
</reference>
<evidence type="ECO:0000313" key="1">
    <source>
        <dbReference type="EMBL" id="MFD1300016.1"/>
    </source>
</evidence>